<evidence type="ECO:0000313" key="4">
    <source>
        <dbReference type="Proteomes" id="UP001163821"/>
    </source>
</evidence>
<evidence type="ECO:0000259" key="2">
    <source>
        <dbReference type="SMART" id="SM00867"/>
    </source>
</evidence>
<comment type="caution">
    <text evidence="3">The sequence shown here is derived from an EMBL/GenBank/DDBJ whole genome shotgun (WGS) entry which is preliminary data.</text>
</comment>
<organism evidence="3 4">
    <name type="scientific">Gaoshiqia sediminis</name>
    <dbReference type="NCBI Taxonomy" id="2986998"/>
    <lineage>
        <taxon>Bacteria</taxon>
        <taxon>Pseudomonadati</taxon>
        <taxon>Bacteroidota</taxon>
        <taxon>Bacteroidia</taxon>
        <taxon>Marinilabiliales</taxon>
        <taxon>Prolixibacteraceae</taxon>
        <taxon>Gaoshiqia</taxon>
    </lineage>
</organism>
<sequence>MKTVKLVLITVILGVAGTLNAQVLKADAVKTEITWLGKKVTGQHNGTIKLKSGELTIDGNAISNGNFVIDMTSIACTDITDPETNAKLVGHLKSDDFFSVASYPEAKLVISENATFNGTTAKVTGNLTIKGITNPVSFEVKKEGNTYQADITVDRSKYNVRYGSGSFFSNLGNNLIYDEFVLGVKLVVE</sequence>
<dbReference type="SUPFAM" id="SSF101874">
    <property type="entry name" value="YceI-like"/>
    <property type="match status" value="1"/>
</dbReference>
<reference evidence="3" key="1">
    <citation type="submission" date="2022-10" db="EMBL/GenBank/DDBJ databases">
        <title>Gaoshiqiia sediminis gen. nov., sp. nov., isolated from coastal sediment.</title>
        <authorList>
            <person name="Yu W.X."/>
            <person name="Mu D.S."/>
            <person name="Du J.Z."/>
            <person name="Liang Y.Q."/>
        </authorList>
    </citation>
    <scope>NUCLEOTIDE SEQUENCE</scope>
    <source>
        <strain evidence="3">A06</strain>
    </source>
</reference>
<name>A0AA42C5V4_9BACT</name>
<dbReference type="PANTHER" id="PTHR34406">
    <property type="entry name" value="PROTEIN YCEI"/>
    <property type="match status" value="1"/>
</dbReference>
<keyword evidence="1" id="KW-0732">Signal</keyword>
<feature type="domain" description="Lipid/polyisoprenoid-binding YceI-like" evidence="2">
    <location>
        <begin position="23"/>
        <end position="189"/>
    </location>
</feature>
<feature type="signal peptide" evidence="1">
    <location>
        <begin position="1"/>
        <end position="21"/>
    </location>
</feature>
<dbReference type="Proteomes" id="UP001163821">
    <property type="component" value="Unassembled WGS sequence"/>
</dbReference>
<proteinExistence type="predicted"/>
<keyword evidence="4" id="KW-1185">Reference proteome</keyword>
<dbReference type="AlphaFoldDB" id="A0AA42C5V4"/>
<protein>
    <submittedName>
        <fullName evidence="3">YceI family protein</fullName>
    </submittedName>
</protein>
<evidence type="ECO:0000313" key="3">
    <source>
        <dbReference type="EMBL" id="MCW0483258.1"/>
    </source>
</evidence>
<dbReference type="InterPro" id="IPR007372">
    <property type="entry name" value="Lipid/polyisoprenoid-bd_YceI"/>
</dbReference>
<gene>
    <name evidence="3" type="ORF">N2K84_10990</name>
</gene>
<dbReference type="Pfam" id="PF04264">
    <property type="entry name" value="YceI"/>
    <property type="match status" value="1"/>
</dbReference>
<evidence type="ECO:0000256" key="1">
    <source>
        <dbReference type="SAM" id="SignalP"/>
    </source>
</evidence>
<feature type="chain" id="PRO_5041315251" evidence="1">
    <location>
        <begin position="22"/>
        <end position="189"/>
    </location>
</feature>
<dbReference type="EMBL" id="JAPAAF010000014">
    <property type="protein sequence ID" value="MCW0483258.1"/>
    <property type="molecule type" value="Genomic_DNA"/>
</dbReference>
<accession>A0AA42C5V4</accession>
<dbReference type="InterPro" id="IPR036761">
    <property type="entry name" value="TTHA0802/YceI-like_sf"/>
</dbReference>
<dbReference type="RefSeq" id="WP_282591860.1">
    <property type="nucleotide sequence ID" value="NZ_JAPAAF010000014.1"/>
</dbReference>
<dbReference type="Gene3D" id="2.40.128.110">
    <property type="entry name" value="Lipid/polyisoprenoid-binding, YceI-like"/>
    <property type="match status" value="1"/>
</dbReference>
<dbReference type="SMART" id="SM00867">
    <property type="entry name" value="YceI"/>
    <property type="match status" value="1"/>
</dbReference>
<dbReference type="PANTHER" id="PTHR34406:SF1">
    <property type="entry name" value="PROTEIN YCEI"/>
    <property type="match status" value="1"/>
</dbReference>